<protein>
    <submittedName>
        <fullName evidence="2">Uncharacterized protein</fullName>
    </submittedName>
</protein>
<evidence type="ECO:0000313" key="3">
    <source>
        <dbReference type="Proteomes" id="UP000199215"/>
    </source>
</evidence>
<dbReference type="AlphaFoldDB" id="A0A1H6JQQ7"/>
<feature type="compositionally biased region" description="Basic and acidic residues" evidence="1">
    <location>
        <begin position="20"/>
        <end position="29"/>
    </location>
</feature>
<dbReference type="STRING" id="1267564.SAMN05192561_12014"/>
<dbReference type="Proteomes" id="UP000199215">
    <property type="component" value="Unassembled WGS sequence"/>
</dbReference>
<gene>
    <name evidence="2" type="ORF">SAMN05192561_12014</name>
</gene>
<evidence type="ECO:0000313" key="2">
    <source>
        <dbReference type="EMBL" id="SEH64822.1"/>
    </source>
</evidence>
<feature type="region of interest" description="Disordered" evidence="1">
    <location>
        <begin position="1"/>
        <end position="29"/>
    </location>
</feature>
<accession>A0A1H6JQQ7</accession>
<sequence length="29" mass="3255">MTPTTPIEHTSADVAPELFDPPRREESTE</sequence>
<dbReference type="EMBL" id="FNWU01000020">
    <property type="protein sequence ID" value="SEH64822.1"/>
    <property type="molecule type" value="Genomic_DNA"/>
</dbReference>
<proteinExistence type="predicted"/>
<evidence type="ECO:0000256" key="1">
    <source>
        <dbReference type="SAM" id="MobiDB-lite"/>
    </source>
</evidence>
<organism evidence="2 3">
    <name type="scientific">Halopenitus malekzadehii</name>
    <dbReference type="NCBI Taxonomy" id="1267564"/>
    <lineage>
        <taxon>Archaea</taxon>
        <taxon>Methanobacteriati</taxon>
        <taxon>Methanobacteriota</taxon>
        <taxon>Stenosarchaea group</taxon>
        <taxon>Halobacteria</taxon>
        <taxon>Halobacteriales</taxon>
        <taxon>Haloferacaceae</taxon>
        <taxon>Halopenitus</taxon>
    </lineage>
</organism>
<name>A0A1H6JQQ7_9EURY</name>
<reference evidence="2 3" key="1">
    <citation type="submission" date="2016-10" db="EMBL/GenBank/DDBJ databases">
        <authorList>
            <person name="de Groot N.N."/>
        </authorList>
    </citation>
    <scope>NUCLEOTIDE SEQUENCE [LARGE SCALE GENOMIC DNA]</scope>
    <source>
        <strain evidence="2 3">IBRC-M10418</strain>
    </source>
</reference>
<keyword evidence="3" id="KW-1185">Reference proteome</keyword>